<comment type="subcellular location">
    <subcellularLocation>
        <location evidence="7">Cytoplasm</location>
    </subcellularLocation>
    <subcellularLocation>
        <location evidence="7">Cell membrane</location>
        <topology evidence="7">Peripheral membrane protein</topology>
    </subcellularLocation>
</comment>
<dbReference type="InterPro" id="IPR030388">
    <property type="entry name" value="G_ERA_dom"/>
</dbReference>
<dbReference type="STRING" id="213810.RUM_12540"/>
<dbReference type="HAMAP" id="MF_00367">
    <property type="entry name" value="GTPase_Era"/>
    <property type="match status" value="1"/>
</dbReference>
<keyword evidence="5 7" id="KW-0342">GTP-binding</keyword>
<organism evidence="12 13">
    <name type="scientific">Ruminococcus champanellensis (strain DSM 18848 / JCM 17042 / KCTC 15320 / 18P13)</name>
    <dbReference type="NCBI Taxonomy" id="213810"/>
    <lineage>
        <taxon>Bacteria</taxon>
        <taxon>Bacillati</taxon>
        <taxon>Bacillota</taxon>
        <taxon>Clostridia</taxon>
        <taxon>Eubacteriales</taxon>
        <taxon>Oscillospiraceae</taxon>
        <taxon>Ruminococcus</taxon>
    </lineage>
</organism>
<comment type="function">
    <text evidence="7">An essential GTPase that binds both GDP and GTP, with rapid nucleotide exchange. Plays a role in 16S rRNA processing and 30S ribosomal subunit biogenesis and possibly also in cell cycle regulation and energy metabolism.</text>
</comment>
<dbReference type="GO" id="GO:0003924">
    <property type="term" value="F:GTPase activity"/>
    <property type="evidence" value="ECO:0007669"/>
    <property type="project" value="UniProtKB-UniRule"/>
</dbReference>
<reference evidence="12" key="2">
    <citation type="submission" date="2010-03" db="EMBL/GenBank/DDBJ databases">
        <authorList>
            <person name="Pajon A."/>
        </authorList>
    </citation>
    <scope>NUCLEOTIDE SEQUENCE</scope>
    <source>
        <strain evidence="12">Type strain: 18P13</strain>
    </source>
</reference>
<dbReference type="InterPro" id="IPR009019">
    <property type="entry name" value="KH_sf_prok-type"/>
</dbReference>
<dbReference type="CDD" id="cd04163">
    <property type="entry name" value="Era"/>
    <property type="match status" value="1"/>
</dbReference>
<dbReference type="HOGENOM" id="CLU_038009_1_0_9"/>
<dbReference type="InterPro" id="IPR027417">
    <property type="entry name" value="P-loop_NTPase"/>
</dbReference>
<evidence type="ECO:0000313" key="13">
    <source>
        <dbReference type="Proteomes" id="UP000007054"/>
    </source>
</evidence>
<dbReference type="GeneID" id="83155987"/>
<feature type="region of interest" description="G2" evidence="8">
    <location>
        <begin position="37"/>
        <end position="41"/>
    </location>
</feature>
<keyword evidence="7" id="KW-0690">Ribosome biogenesis</keyword>
<dbReference type="InterPro" id="IPR015946">
    <property type="entry name" value="KH_dom-like_a/b"/>
</dbReference>
<evidence type="ECO:0000256" key="1">
    <source>
        <dbReference type="ARBA" id="ARBA00007921"/>
    </source>
</evidence>
<dbReference type="SUPFAM" id="SSF54814">
    <property type="entry name" value="Prokaryotic type KH domain (KH-domain type II)"/>
    <property type="match status" value="1"/>
</dbReference>
<proteinExistence type="inferred from homology"/>
<dbReference type="CDD" id="cd22534">
    <property type="entry name" value="KH-II_Era"/>
    <property type="match status" value="1"/>
</dbReference>
<keyword evidence="7" id="KW-1003">Cell membrane</keyword>
<evidence type="ECO:0000259" key="11">
    <source>
        <dbReference type="PROSITE" id="PS51713"/>
    </source>
</evidence>
<dbReference type="Pfam" id="PF07650">
    <property type="entry name" value="KH_2"/>
    <property type="match status" value="1"/>
</dbReference>
<evidence type="ECO:0000256" key="7">
    <source>
        <dbReference type="HAMAP-Rule" id="MF_00367"/>
    </source>
</evidence>
<dbReference type="GO" id="GO:0005525">
    <property type="term" value="F:GTP binding"/>
    <property type="evidence" value="ECO:0007669"/>
    <property type="project" value="UniProtKB-UniRule"/>
</dbReference>
<dbReference type="NCBIfam" id="TIGR00436">
    <property type="entry name" value="era"/>
    <property type="match status" value="1"/>
</dbReference>
<dbReference type="InterPro" id="IPR006073">
    <property type="entry name" value="GTP-bd"/>
</dbReference>
<keyword evidence="13" id="KW-1185">Reference proteome</keyword>
<dbReference type="KEGG" id="rch:RUM_12540"/>
<dbReference type="NCBIfam" id="NF000908">
    <property type="entry name" value="PRK00089.1"/>
    <property type="match status" value="1"/>
</dbReference>
<keyword evidence="3 7" id="KW-0547">Nucleotide-binding</keyword>
<dbReference type="OrthoDB" id="9805918at2"/>
<dbReference type="PATRIC" id="fig|213810.4.peg.1149"/>
<evidence type="ECO:0000256" key="5">
    <source>
        <dbReference type="ARBA" id="ARBA00023134"/>
    </source>
</evidence>
<keyword evidence="7" id="KW-0699">rRNA-binding</keyword>
<dbReference type="SUPFAM" id="SSF52540">
    <property type="entry name" value="P-loop containing nucleoside triphosphate hydrolases"/>
    <property type="match status" value="1"/>
</dbReference>
<evidence type="ECO:0000256" key="3">
    <source>
        <dbReference type="ARBA" id="ARBA00022741"/>
    </source>
</evidence>
<dbReference type="NCBIfam" id="TIGR00231">
    <property type="entry name" value="small_GTP"/>
    <property type="match status" value="1"/>
</dbReference>
<comment type="similarity">
    <text evidence="1 7 8 9">Belongs to the TRAFAC class TrmE-Era-EngA-EngB-Septin-like GTPase superfamily. Era GTPase family.</text>
</comment>
<feature type="domain" description="Era-type G" evidence="11">
    <location>
        <begin position="3"/>
        <end position="171"/>
    </location>
</feature>
<feature type="region of interest" description="G4" evidence="8">
    <location>
        <begin position="120"/>
        <end position="123"/>
    </location>
</feature>
<feature type="binding site" evidence="7">
    <location>
        <begin position="11"/>
        <end position="18"/>
    </location>
    <ligand>
        <name>GTP</name>
        <dbReference type="ChEBI" id="CHEBI:37565"/>
    </ligand>
</feature>
<feature type="domain" description="KH type-2" evidence="10">
    <location>
        <begin position="202"/>
        <end position="280"/>
    </location>
</feature>
<dbReference type="GO" id="GO:0043024">
    <property type="term" value="F:ribosomal small subunit binding"/>
    <property type="evidence" value="ECO:0007669"/>
    <property type="project" value="TreeGrafter"/>
</dbReference>
<dbReference type="InterPro" id="IPR005225">
    <property type="entry name" value="Small_GTP-bd"/>
</dbReference>
<feature type="region of interest" description="G5" evidence="8">
    <location>
        <begin position="150"/>
        <end position="152"/>
    </location>
</feature>
<evidence type="ECO:0000256" key="9">
    <source>
        <dbReference type="RuleBase" id="RU003761"/>
    </source>
</evidence>
<dbReference type="AlphaFoldDB" id="D4LCP1"/>
<feature type="binding site" evidence="7">
    <location>
        <begin position="120"/>
        <end position="123"/>
    </location>
    <ligand>
        <name>GTP</name>
        <dbReference type="ChEBI" id="CHEBI:37565"/>
    </ligand>
</feature>
<evidence type="ECO:0000256" key="2">
    <source>
        <dbReference type="ARBA" id="ARBA00020484"/>
    </source>
</evidence>
<evidence type="ECO:0000256" key="8">
    <source>
        <dbReference type="PROSITE-ProRule" id="PRU01050"/>
    </source>
</evidence>
<keyword evidence="7" id="KW-0963">Cytoplasm</keyword>
<keyword evidence="6 7" id="KW-0472">Membrane</keyword>
<dbReference type="GO" id="GO:0070181">
    <property type="term" value="F:small ribosomal subunit rRNA binding"/>
    <property type="evidence" value="ECO:0007669"/>
    <property type="project" value="UniProtKB-UniRule"/>
</dbReference>
<reference evidence="12" key="1">
    <citation type="submission" date="2010-03" db="EMBL/GenBank/DDBJ databases">
        <title>The genome sequence of Ruminococcus sp. 18P13.</title>
        <authorList>
            <consortium name="metaHIT consortium -- http://www.metahit.eu/"/>
            <person name="Pajon A."/>
            <person name="Turner K."/>
            <person name="Parkhill J."/>
            <person name="Bernalier A."/>
        </authorList>
    </citation>
    <scope>NUCLEOTIDE SEQUENCE [LARGE SCALE GENOMIC DNA]</scope>
    <source>
        <strain evidence="12">Type strain: 18P13</strain>
    </source>
</reference>
<dbReference type="RefSeq" id="WP_015558293.1">
    <property type="nucleotide sequence ID" value="NC_021039.1"/>
</dbReference>
<dbReference type="Gene3D" id="3.40.50.300">
    <property type="entry name" value="P-loop containing nucleotide triphosphate hydrolases"/>
    <property type="match status" value="1"/>
</dbReference>
<dbReference type="PROSITE" id="PS51713">
    <property type="entry name" value="G_ERA"/>
    <property type="match status" value="1"/>
</dbReference>
<dbReference type="EMBL" id="FP929052">
    <property type="protein sequence ID" value="CBL17386.1"/>
    <property type="molecule type" value="Genomic_DNA"/>
</dbReference>
<evidence type="ECO:0000259" key="10">
    <source>
        <dbReference type="PROSITE" id="PS50823"/>
    </source>
</evidence>
<feature type="binding site" evidence="7">
    <location>
        <begin position="58"/>
        <end position="62"/>
    </location>
    <ligand>
        <name>GTP</name>
        <dbReference type="ChEBI" id="CHEBI:37565"/>
    </ligand>
</feature>
<feature type="region of interest" description="G3" evidence="8">
    <location>
        <begin position="58"/>
        <end position="61"/>
    </location>
</feature>
<dbReference type="Gene3D" id="3.30.300.20">
    <property type="match status" value="1"/>
</dbReference>
<dbReference type="InterPro" id="IPR005662">
    <property type="entry name" value="GTPase_Era-like"/>
</dbReference>
<dbReference type="GO" id="GO:0000028">
    <property type="term" value="P:ribosomal small subunit assembly"/>
    <property type="evidence" value="ECO:0007669"/>
    <property type="project" value="TreeGrafter"/>
</dbReference>
<comment type="subunit">
    <text evidence="7">Monomer.</text>
</comment>
<dbReference type="InterPro" id="IPR004044">
    <property type="entry name" value="KH_dom_type_2"/>
</dbReference>
<evidence type="ECO:0000256" key="6">
    <source>
        <dbReference type="ARBA" id="ARBA00023136"/>
    </source>
</evidence>
<dbReference type="Proteomes" id="UP000007054">
    <property type="component" value="Chromosome"/>
</dbReference>
<feature type="region of interest" description="G1" evidence="8">
    <location>
        <begin position="11"/>
        <end position="18"/>
    </location>
</feature>
<gene>
    <name evidence="7" type="primary">era</name>
    <name evidence="12" type="ordered locus">RUM_12540</name>
</gene>
<dbReference type="GO" id="GO:0005829">
    <property type="term" value="C:cytosol"/>
    <property type="evidence" value="ECO:0007669"/>
    <property type="project" value="TreeGrafter"/>
</dbReference>
<dbReference type="BioCyc" id="RCHA213810:RUM_RS06040-MONOMER"/>
<keyword evidence="4 7" id="KW-0694">RNA-binding</keyword>
<dbReference type="GO" id="GO:0005886">
    <property type="term" value="C:plasma membrane"/>
    <property type="evidence" value="ECO:0007669"/>
    <property type="project" value="UniProtKB-SubCell"/>
</dbReference>
<dbReference type="PROSITE" id="PS50823">
    <property type="entry name" value="KH_TYPE_2"/>
    <property type="match status" value="1"/>
</dbReference>
<evidence type="ECO:0000256" key="4">
    <source>
        <dbReference type="ARBA" id="ARBA00022884"/>
    </source>
</evidence>
<dbReference type="Pfam" id="PF01926">
    <property type="entry name" value="MMR_HSR1"/>
    <property type="match status" value="1"/>
</dbReference>
<dbReference type="PANTHER" id="PTHR42698:SF1">
    <property type="entry name" value="GTPASE ERA, MITOCHONDRIAL"/>
    <property type="match status" value="1"/>
</dbReference>
<accession>D4LCP1</accession>
<sequence length="297" mass="33511">MPKSAFVTIAGRTNAGKSSLLNALVGEKIASVSNKPQTTRTRITGIKTIGDTQLVFMDTPGLHKPKNKLSEHMLNTVTESVVDIDLLLFMMDCTRQMTPQEEAMLLDCKRRKRPVIVILNKIDLLEDKTRLAGMMVGIQSRFDPASIIPISVTEQDGVDLVEQEVLSHAKESPHFFPDEMFTDQPEKVIAAEMVREQLLRMLDDEVPHGIAVMTESMTEREEQDILDISVVIYCERESHKGIVIGKKGAMLKRVASAARTSLEDFFRIKVNLQCWVKVKEDWRNREGLIRSFGLTED</sequence>
<evidence type="ECO:0000313" key="12">
    <source>
        <dbReference type="EMBL" id="CBL17386.1"/>
    </source>
</evidence>
<name>D4LCP1_RUMC1</name>
<dbReference type="PANTHER" id="PTHR42698">
    <property type="entry name" value="GTPASE ERA"/>
    <property type="match status" value="1"/>
</dbReference>
<protein>
    <recommendedName>
        <fullName evidence="2 7">GTPase Era</fullName>
    </recommendedName>
</protein>